<dbReference type="RefSeq" id="WP_179813018.1">
    <property type="nucleotide sequence ID" value="NZ_JACBZD010000001.1"/>
</dbReference>
<dbReference type="EMBL" id="JACBZD010000001">
    <property type="protein sequence ID" value="NYI04052.1"/>
    <property type="molecule type" value="Genomic_DNA"/>
</dbReference>
<proteinExistence type="predicted"/>
<feature type="region of interest" description="Disordered" evidence="1">
    <location>
        <begin position="201"/>
        <end position="229"/>
    </location>
</feature>
<name>A0A853A0L1_9ACTN</name>
<dbReference type="GO" id="GO:0005737">
    <property type="term" value="C:cytoplasm"/>
    <property type="evidence" value="ECO:0007669"/>
    <property type="project" value="TreeGrafter"/>
</dbReference>
<dbReference type="Proteomes" id="UP000567795">
    <property type="component" value="Unassembled WGS sequence"/>
</dbReference>
<dbReference type="Gene3D" id="3.40.630.30">
    <property type="match status" value="1"/>
</dbReference>
<accession>A0A853A0L1</accession>
<dbReference type="AlphaFoldDB" id="A0A853A0L1"/>
<evidence type="ECO:0000259" key="2">
    <source>
        <dbReference type="PROSITE" id="PS51186"/>
    </source>
</evidence>
<evidence type="ECO:0000313" key="4">
    <source>
        <dbReference type="Proteomes" id="UP000567795"/>
    </source>
</evidence>
<keyword evidence="4" id="KW-1185">Reference proteome</keyword>
<evidence type="ECO:0000313" key="3">
    <source>
        <dbReference type="EMBL" id="NYI04052.1"/>
    </source>
</evidence>
<dbReference type="Pfam" id="PF13302">
    <property type="entry name" value="Acetyltransf_3"/>
    <property type="match status" value="1"/>
</dbReference>
<dbReference type="SUPFAM" id="SSF55729">
    <property type="entry name" value="Acyl-CoA N-acyltransferases (Nat)"/>
    <property type="match status" value="1"/>
</dbReference>
<dbReference type="GO" id="GO:0008999">
    <property type="term" value="F:protein-N-terminal-alanine acetyltransferase activity"/>
    <property type="evidence" value="ECO:0007669"/>
    <property type="project" value="TreeGrafter"/>
</dbReference>
<comment type="caution">
    <text evidence="3">The sequence shown here is derived from an EMBL/GenBank/DDBJ whole genome shotgun (WGS) entry which is preliminary data.</text>
</comment>
<feature type="domain" description="N-acetyltransferase" evidence="2">
    <location>
        <begin position="15"/>
        <end position="179"/>
    </location>
</feature>
<organism evidence="3 4">
    <name type="scientific">Allostreptomyces psammosilenae</name>
    <dbReference type="NCBI Taxonomy" id="1892865"/>
    <lineage>
        <taxon>Bacteria</taxon>
        <taxon>Bacillati</taxon>
        <taxon>Actinomycetota</taxon>
        <taxon>Actinomycetes</taxon>
        <taxon>Kitasatosporales</taxon>
        <taxon>Streptomycetaceae</taxon>
        <taxon>Allostreptomyces</taxon>
    </lineage>
</organism>
<protein>
    <submittedName>
        <fullName evidence="3">RimJ/RimL family protein N-acetyltransferase</fullName>
    </submittedName>
</protein>
<evidence type="ECO:0000256" key="1">
    <source>
        <dbReference type="SAM" id="MobiDB-lite"/>
    </source>
</evidence>
<sequence length="229" mass="25184">MTPSFPDVSLGTDRLVLRRFEAEDVPQLVDMMDDEAVVTWLRVPHPYTARHAEEWVRHGARRLREDGDGLALAVCEHLTGRLVGSITLQGTDWAVRSTDLTVVTAPWARGEGYAPEAVLAIARWLFEEHGFARVEMRTAAGNAAPQQVARKAGFISEGVLRSAGLVRLPDADSSSRTHEFRTDLILWGLLPEDLEDLELEEPDDEGAVGQGGYHDGPAASIASPHRFRA</sequence>
<dbReference type="InterPro" id="IPR051908">
    <property type="entry name" value="Ribosomal_N-acetyltransferase"/>
</dbReference>
<reference evidence="3 4" key="1">
    <citation type="submission" date="2020-07" db="EMBL/GenBank/DDBJ databases">
        <title>Sequencing the genomes of 1000 actinobacteria strains.</title>
        <authorList>
            <person name="Klenk H.-P."/>
        </authorList>
    </citation>
    <scope>NUCLEOTIDE SEQUENCE [LARGE SCALE GENOMIC DNA]</scope>
    <source>
        <strain evidence="3 4">DSM 42178</strain>
    </source>
</reference>
<dbReference type="PANTHER" id="PTHR43441">
    <property type="entry name" value="RIBOSOMAL-PROTEIN-SERINE ACETYLTRANSFERASE"/>
    <property type="match status" value="1"/>
</dbReference>
<gene>
    <name evidence="3" type="ORF">FHU37_000995</name>
</gene>
<dbReference type="GO" id="GO:1990189">
    <property type="term" value="F:protein N-terminal-serine acetyltransferase activity"/>
    <property type="evidence" value="ECO:0007669"/>
    <property type="project" value="TreeGrafter"/>
</dbReference>
<dbReference type="InterPro" id="IPR000182">
    <property type="entry name" value="GNAT_dom"/>
</dbReference>
<dbReference type="InterPro" id="IPR016181">
    <property type="entry name" value="Acyl_CoA_acyltransferase"/>
</dbReference>
<keyword evidence="3" id="KW-0808">Transferase</keyword>
<dbReference type="PROSITE" id="PS51186">
    <property type="entry name" value="GNAT"/>
    <property type="match status" value="1"/>
</dbReference>
<dbReference type="PANTHER" id="PTHR43441:SF10">
    <property type="entry name" value="ACETYLTRANSFERASE"/>
    <property type="match status" value="1"/>
</dbReference>